<keyword evidence="3" id="KW-1185">Reference proteome</keyword>
<reference evidence="2" key="1">
    <citation type="submission" date="2022-11" db="EMBL/GenBank/DDBJ databases">
        <title>Alteromonas sp. nov., isolated from sea water of the Qingdao.</title>
        <authorList>
            <person name="Wang Q."/>
        </authorList>
    </citation>
    <scope>NUCLEOTIDE SEQUENCE</scope>
    <source>
        <strain evidence="2">ASW11-7</strain>
    </source>
</reference>
<organism evidence="2 3">
    <name type="scientific">Alteromonas aquimaris</name>
    <dbReference type="NCBI Taxonomy" id="2998417"/>
    <lineage>
        <taxon>Bacteria</taxon>
        <taxon>Pseudomonadati</taxon>
        <taxon>Pseudomonadota</taxon>
        <taxon>Gammaproteobacteria</taxon>
        <taxon>Alteromonadales</taxon>
        <taxon>Alteromonadaceae</taxon>
        <taxon>Alteromonas/Salinimonas group</taxon>
        <taxon>Alteromonas</taxon>
    </lineage>
</organism>
<evidence type="ECO:0000313" key="2">
    <source>
        <dbReference type="EMBL" id="MCW8109157.1"/>
    </source>
</evidence>
<dbReference type="SUPFAM" id="SSF48452">
    <property type="entry name" value="TPR-like"/>
    <property type="match status" value="1"/>
</dbReference>
<keyword evidence="1" id="KW-1133">Transmembrane helix</keyword>
<dbReference type="EMBL" id="JAPFRD010000011">
    <property type="protein sequence ID" value="MCW8109157.1"/>
    <property type="molecule type" value="Genomic_DNA"/>
</dbReference>
<comment type="caution">
    <text evidence="2">The sequence shown here is derived from an EMBL/GenBank/DDBJ whole genome shotgun (WGS) entry which is preliminary data.</text>
</comment>
<dbReference type="InterPro" id="IPR011990">
    <property type="entry name" value="TPR-like_helical_dom_sf"/>
</dbReference>
<keyword evidence="1" id="KW-0812">Transmembrane</keyword>
<dbReference type="Gene3D" id="1.25.40.10">
    <property type="entry name" value="Tetratricopeptide repeat domain"/>
    <property type="match status" value="1"/>
</dbReference>
<evidence type="ECO:0008006" key="4">
    <source>
        <dbReference type="Google" id="ProtNLM"/>
    </source>
</evidence>
<name>A0ABT3P8Q6_9ALTE</name>
<evidence type="ECO:0000256" key="1">
    <source>
        <dbReference type="SAM" id="Phobius"/>
    </source>
</evidence>
<dbReference type="SUPFAM" id="SSF55073">
    <property type="entry name" value="Nucleotide cyclase"/>
    <property type="match status" value="1"/>
</dbReference>
<dbReference type="InterPro" id="IPR029787">
    <property type="entry name" value="Nucleotide_cyclase"/>
</dbReference>
<protein>
    <recommendedName>
        <fullName evidence="4">GGDEF domain-containing protein</fullName>
    </recommendedName>
</protein>
<dbReference type="InterPro" id="IPR043128">
    <property type="entry name" value="Rev_trsase/Diguanyl_cyclase"/>
</dbReference>
<accession>A0ABT3P8Q6</accession>
<dbReference type="Proteomes" id="UP001142810">
    <property type="component" value="Unassembled WGS sequence"/>
</dbReference>
<evidence type="ECO:0000313" key="3">
    <source>
        <dbReference type="Proteomes" id="UP001142810"/>
    </source>
</evidence>
<dbReference type="RefSeq" id="WP_265617904.1">
    <property type="nucleotide sequence ID" value="NZ_JAPFRD010000011.1"/>
</dbReference>
<sequence>MTKRLQLFAHAVQAGELAEKELAPFDSTTLLGRYFRFSIVSLYNKQLGAPLTVQDINTLENDFPDLHAEHQVLTTYLSNSSEAEKITALETLLSHAEAEGWARLVRWLTALLVELEMATGNYGHALFRLYEEIDFAPDIALNGTHFEYPLVLMRQDMAATLYYLGEYQKSLDYCQQIAVPQPEASEIMLQGKLCEIRAQIRLGQHDTALASLQILLPLLTASEYNVDALTILRLHAEALLGTERLEEAREAALKAYERLNASGTPPAKDIFNISLLLAQVYLKHGNPEEAARFASDAEQSIESLENSKYHIRALLRTQGEIAEASGNYKIALAHFNNLYNQIHTSLPTIPWDKVKQISSKLDEQNIEDLILKKQSYNDNHNFLKALIIILSILLTISLIIVYKAARTKNQLEYLSRADPFTSVYNSWASLNIIEKELSREKLGSLALFNVSNLPHMAIKQDKLKNIATLIKSNVGKRCVIGRYSGTTFVIWFPQTEYSKAYQHLQHIRRICIDYSSNDCSFDTARYEFSFSQVHERSNLLKIIEECQYKLKEKIYE</sequence>
<proteinExistence type="predicted"/>
<gene>
    <name evidence="2" type="ORF">OPS25_11675</name>
</gene>
<keyword evidence="1" id="KW-0472">Membrane</keyword>
<feature type="transmembrane region" description="Helical" evidence="1">
    <location>
        <begin position="382"/>
        <end position="402"/>
    </location>
</feature>
<dbReference type="Gene3D" id="3.30.70.270">
    <property type="match status" value="1"/>
</dbReference>